<protein>
    <submittedName>
        <fullName evidence="1">Uncharacterized protein</fullName>
    </submittedName>
</protein>
<accession>A0A1Y2JM65</accession>
<dbReference type="AlphaFoldDB" id="A0A1Y2JM65"/>
<evidence type="ECO:0000313" key="2">
    <source>
        <dbReference type="Proteomes" id="UP000193335"/>
    </source>
</evidence>
<dbReference type="Proteomes" id="UP000193335">
    <property type="component" value="Unassembled WGS sequence"/>
</dbReference>
<organism evidence="1 2">
    <name type="scientific">Bradyrhizobium japonicum</name>
    <dbReference type="NCBI Taxonomy" id="375"/>
    <lineage>
        <taxon>Bacteria</taxon>
        <taxon>Pseudomonadati</taxon>
        <taxon>Pseudomonadota</taxon>
        <taxon>Alphaproteobacteria</taxon>
        <taxon>Hyphomicrobiales</taxon>
        <taxon>Nitrobacteraceae</taxon>
        <taxon>Bradyrhizobium</taxon>
    </lineage>
</organism>
<reference evidence="1 2" key="1">
    <citation type="submission" date="2017-03" db="EMBL/GenBank/DDBJ databases">
        <title>Whole genome sequences of fourteen strains of Bradyrhizobium canariense and one strain of Bradyrhizobium japonicum isolated from Lupinus (Papilionoideae: Genisteae) species in Algeria.</title>
        <authorList>
            <person name="Crovadore J."/>
            <person name="Chekireb D."/>
            <person name="Brachmann A."/>
            <person name="Chablais R."/>
            <person name="Cochard B."/>
            <person name="Lefort F."/>
        </authorList>
    </citation>
    <scope>NUCLEOTIDE SEQUENCE [LARGE SCALE GENOMIC DNA]</scope>
    <source>
        <strain evidence="1 2">UBMA197</strain>
    </source>
</reference>
<comment type="caution">
    <text evidence="1">The sequence shown here is derived from an EMBL/GenBank/DDBJ whole genome shotgun (WGS) entry which is preliminary data.</text>
</comment>
<name>A0A1Y2JM65_BRAJP</name>
<evidence type="ECO:0000313" key="1">
    <source>
        <dbReference type="EMBL" id="OSJ31724.1"/>
    </source>
</evidence>
<dbReference type="RefSeq" id="WP_085401590.1">
    <property type="nucleotide sequence ID" value="NZ_NAFL01000254.1"/>
</dbReference>
<proteinExistence type="predicted"/>
<sequence>MSTADTDSLLEHVLLAFAVEPSHDKATLERYLSRYPQYATDLVDLLSELRLSSEGIVHTTDDESAAQKAWDAFTATPPRAERPRLVENPFTLFQGPSFVALATELRIRRSILIALRDRIVIATSIPKPFLKRLAIATRSTTEALLEYLDQPTTVAPGASYKSDGKPEAPAKIEFERLLINSGVTSEEKDDIFMSST</sequence>
<gene>
    <name evidence="1" type="ORF">BSZ19_21510</name>
</gene>
<dbReference type="EMBL" id="NAFL01000254">
    <property type="protein sequence ID" value="OSJ31724.1"/>
    <property type="molecule type" value="Genomic_DNA"/>
</dbReference>